<name>A0AC59Z840_RANTA</name>
<organism evidence="1 2">
    <name type="scientific">Rangifer tarandus platyrhynchus</name>
    <name type="common">Svalbard reindeer</name>
    <dbReference type="NCBI Taxonomy" id="3082113"/>
    <lineage>
        <taxon>Eukaryota</taxon>
        <taxon>Metazoa</taxon>
        <taxon>Chordata</taxon>
        <taxon>Craniata</taxon>
        <taxon>Vertebrata</taxon>
        <taxon>Euteleostomi</taxon>
        <taxon>Mammalia</taxon>
        <taxon>Eutheria</taxon>
        <taxon>Laurasiatheria</taxon>
        <taxon>Artiodactyla</taxon>
        <taxon>Ruminantia</taxon>
        <taxon>Pecora</taxon>
        <taxon>Cervidae</taxon>
        <taxon>Odocoileinae</taxon>
        <taxon>Rangifer</taxon>
    </lineage>
</organism>
<evidence type="ECO:0000313" key="2">
    <source>
        <dbReference type="Proteomes" id="UP001162501"/>
    </source>
</evidence>
<protein>
    <submittedName>
        <fullName evidence="1">Uncharacterized protein</fullName>
    </submittedName>
</protein>
<gene>
    <name evidence="1" type="ORF">MRATA1EN22A_LOCUS15230</name>
</gene>
<evidence type="ECO:0000313" key="1">
    <source>
        <dbReference type="EMBL" id="CAN0301471.1"/>
    </source>
</evidence>
<accession>A0AC59Z840</accession>
<dbReference type="EMBL" id="OX596109">
    <property type="protein sequence ID" value="CAN0301471.1"/>
    <property type="molecule type" value="Genomic_DNA"/>
</dbReference>
<dbReference type="Proteomes" id="UP001162501">
    <property type="component" value="Chromosome 25"/>
</dbReference>
<reference evidence="1" key="2">
    <citation type="submission" date="2025-03" db="EMBL/GenBank/DDBJ databases">
        <authorList>
            <consortium name="ELIXIR-Norway"/>
            <consortium name="Elixir Norway"/>
        </authorList>
    </citation>
    <scope>NUCLEOTIDE SEQUENCE</scope>
</reference>
<sequence length="139" mass="15135">MPFVLDLAGAGPPKGFRHSCGYSGDLPSQVIKQLLLVPGPSRKHGASAGPPRPPFRGRGPVYARAHRAEPRGREIGFERREMRLQILSTGKHSRRLSSTRVLAPKAGRREGIAPSKMLGQARSSLTSSPHHRTSGLYQQ</sequence>
<reference evidence="1" key="1">
    <citation type="submission" date="2023-05" db="EMBL/GenBank/DDBJ databases">
        <authorList>
            <consortium name="ELIXIR-Norway"/>
        </authorList>
    </citation>
    <scope>NUCLEOTIDE SEQUENCE</scope>
</reference>
<proteinExistence type="predicted"/>